<dbReference type="Gene3D" id="3.30.530.20">
    <property type="match status" value="1"/>
</dbReference>
<gene>
    <name evidence="1" type="ORF">JOM49_003613</name>
</gene>
<organism evidence="1 2">
    <name type="scientific">Amycolatopsis magusensis</name>
    <dbReference type="NCBI Taxonomy" id="882444"/>
    <lineage>
        <taxon>Bacteria</taxon>
        <taxon>Bacillati</taxon>
        <taxon>Actinomycetota</taxon>
        <taxon>Actinomycetes</taxon>
        <taxon>Pseudonocardiales</taxon>
        <taxon>Pseudonocardiaceae</taxon>
        <taxon>Amycolatopsis</taxon>
    </lineage>
</organism>
<dbReference type="CDD" id="cd07812">
    <property type="entry name" value="SRPBCC"/>
    <property type="match status" value="1"/>
</dbReference>
<dbReference type="SUPFAM" id="SSF55961">
    <property type="entry name" value="Bet v1-like"/>
    <property type="match status" value="1"/>
</dbReference>
<name>A0ABS4PRQ3_9PSEU</name>
<keyword evidence="2" id="KW-1185">Reference proteome</keyword>
<reference evidence="1 2" key="1">
    <citation type="submission" date="2021-03" db="EMBL/GenBank/DDBJ databases">
        <title>Sequencing the genomes of 1000 actinobacteria strains.</title>
        <authorList>
            <person name="Klenk H.-P."/>
        </authorList>
    </citation>
    <scope>NUCLEOTIDE SEQUENCE [LARGE SCALE GENOMIC DNA]</scope>
    <source>
        <strain evidence="1 2">DSM 45510</strain>
    </source>
</reference>
<sequence>MTSLKSQVSLEVPVAAPEVYAVLADGWSYSSWVVGNAHIRDVDPGWPAPGTRIHHSVGAWPVHISDTTVVRESVPDRLIDLEAKLWLLGTARVRISLEPLSASSTRVVMEEGAMSGPGRLMPDAVQAFLLRFRNNEALSRLADLAVGRAKAH</sequence>
<accession>A0ABS4PRQ3</accession>
<proteinExistence type="predicted"/>
<dbReference type="RefSeq" id="WP_209665431.1">
    <property type="nucleotide sequence ID" value="NZ_JAGGMS010000001.1"/>
</dbReference>
<evidence type="ECO:0008006" key="3">
    <source>
        <dbReference type="Google" id="ProtNLM"/>
    </source>
</evidence>
<dbReference type="EMBL" id="JAGGMS010000001">
    <property type="protein sequence ID" value="MBP2182087.1"/>
    <property type="molecule type" value="Genomic_DNA"/>
</dbReference>
<evidence type="ECO:0000313" key="1">
    <source>
        <dbReference type="EMBL" id="MBP2182087.1"/>
    </source>
</evidence>
<comment type="caution">
    <text evidence="1">The sequence shown here is derived from an EMBL/GenBank/DDBJ whole genome shotgun (WGS) entry which is preliminary data.</text>
</comment>
<dbReference type="InterPro" id="IPR023393">
    <property type="entry name" value="START-like_dom_sf"/>
</dbReference>
<evidence type="ECO:0000313" key="2">
    <source>
        <dbReference type="Proteomes" id="UP000741013"/>
    </source>
</evidence>
<dbReference type="Proteomes" id="UP000741013">
    <property type="component" value="Unassembled WGS sequence"/>
</dbReference>
<protein>
    <recommendedName>
        <fullName evidence="3">Polyketide cyclase / dehydrase and lipid transport</fullName>
    </recommendedName>
</protein>